<proteinExistence type="predicted"/>
<dbReference type="EMBL" id="BNEK01000003">
    <property type="protein sequence ID" value="GHJ28990.1"/>
    <property type="molecule type" value="Genomic_DNA"/>
</dbReference>
<evidence type="ECO:0000313" key="3">
    <source>
        <dbReference type="Proteomes" id="UP001054854"/>
    </source>
</evidence>
<reference evidence="2" key="1">
    <citation type="submission" date="2024-05" db="EMBL/GenBank/DDBJ databases">
        <title>Whole genome shotgun sequence of Streptomyces hygroscopicus NBRC 113678.</title>
        <authorList>
            <person name="Komaki H."/>
            <person name="Tamura T."/>
        </authorList>
    </citation>
    <scope>NUCLEOTIDE SEQUENCE</scope>
    <source>
        <strain evidence="2">N11-34</strain>
    </source>
</reference>
<organism evidence="2 3">
    <name type="scientific">Streptomyces hygroscopicus</name>
    <dbReference type="NCBI Taxonomy" id="1912"/>
    <lineage>
        <taxon>Bacteria</taxon>
        <taxon>Bacillati</taxon>
        <taxon>Actinomycetota</taxon>
        <taxon>Actinomycetes</taxon>
        <taxon>Kitasatosporales</taxon>
        <taxon>Streptomycetaceae</taxon>
        <taxon>Streptomyces</taxon>
        <taxon>Streptomyces violaceusniger group</taxon>
    </lineage>
</organism>
<feature type="compositionally biased region" description="Gly residues" evidence="1">
    <location>
        <begin position="23"/>
        <end position="35"/>
    </location>
</feature>
<comment type="caution">
    <text evidence="2">The sequence shown here is derived from an EMBL/GenBank/DDBJ whole genome shotgun (WGS) entry which is preliminary data.</text>
</comment>
<dbReference type="Proteomes" id="UP001054854">
    <property type="component" value="Unassembled WGS sequence"/>
</dbReference>
<feature type="compositionally biased region" description="Low complexity" evidence="1">
    <location>
        <begin position="77"/>
        <end position="90"/>
    </location>
</feature>
<evidence type="ECO:0000256" key="1">
    <source>
        <dbReference type="SAM" id="MobiDB-lite"/>
    </source>
</evidence>
<accession>A0ABQ3U068</accession>
<name>A0ABQ3U068_STRHY</name>
<feature type="region of interest" description="Disordered" evidence="1">
    <location>
        <begin position="1"/>
        <end position="90"/>
    </location>
</feature>
<sequence length="117" mass="12185">MDRPSGRGKSLGARRRREPAVDGGTGPFGPQGLSGGSSRVRGARHRPRRVVGIAPRTSCGERPYALRRSPGHRREVPAVPDAAGPAASAADVTDAKIVGQASAFAASRKNSLDHQDP</sequence>
<keyword evidence="3" id="KW-1185">Reference proteome</keyword>
<evidence type="ECO:0000313" key="2">
    <source>
        <dbReference type="EMBL" id="GHJ28990.1"/>
    </source>
</evidence>
<gene>
    <name evidence="2" type="ORF">TPA0910_34230</name>
</gene>
<protein>
    <submittedName>
        <fullName evidence="2">Uncharacterized protein</fullName>
    </submittedName>
</protein>